<feature type="compositionally biased region" description="Low complexity" evidence="9">
    <location>
        <begin position="319"/>
        <end position="331"/>
    </location>
</feature>
<comment type="subcellular location">
    <subcellularLocation>
        <location evidence="1">Nucleus</location>
    </subcellularLocation>
</comment>
<dbReference type="GO" id="GO:0005634">
    <property type="term" value="C:nucleus"/>
    <property type="evidence" value="ECO:0007669"/>
    <property type="project" value="UniProtKB-SubCell"/>
</dbReference>
<protein>
    <submittedName>
        <fullName evidence="12">Ethylene-responsive transcription factor RAP2-13-like</fullName>
    </submittedName>
</protein>
<dbReference type="PANTHER" id="PTHR31657">
    <property type="entry name" value="ETHYLENE-RESPONSIVE TRANSCRIPTION FACTOR ERF061"/>
    <property type="match status" value="1"/>
</dbReference>
<evidence type="ECO:0000256" key="3">
    <source>
        <dbReference type="ARBA" id="ARBA00023015"/>
    </source>
</evidence>
<keyword evidence="6" id="KW-0804">Transcription</keyword>
<gene>
    <name evidence="12" type="primary">LOC103707892</name>
</gene>
<dbReference type="OrthoDB" id="10038011at2759"/>
<evidence type="ECO:0000256" key="2">
    <source>
        <dbReference type="ARBA" id="ARBA00022745"/>
    </source>
</evidence>
<feature type="domain" description="AP2/ERF" evidence="10">
    <location>
        <begin position="185"/>
        <end position="242"/>
    </location>
</feature>
<dbReference type="GeneID" id="103707892"/>
<dbReference type="RefSeq" id="XP_017698527.1">
    <property type="nucleotide sequence ID" value="XM_017843038.3"/>
</dbReference>
<evidence type="ECO:0000259" key="10">
    <source>
        <dbReference type="PROSITE" id="PS51032"/>
    </source>
</evidence>
<dbReference type="InterPro" id="IPR051758">
    <property type="entry name" value="ERF/AP2-like"/>
</dbReference>
<dbReference type="GO" id="GO:0003700">
    <property type="term" value="F:DNA-binding transcription factor activity"/>
    <property type="evidence" value="ECO:0007669"/>
    <property type="project" value="InterPro"/>
</dbReference>
<keyword evidence="5" id="KW-0010">Activator</keyword>
<dbReference type="Gene3D" id="3.30.730.10">
    <property type="entry name" value="AP2/ERF domain"/>
    <property type="match status" value="1"/>
</dbReference>
<dbReference type="InterPro" id="IPR016177">
    <property type="entry name" value="DNA-bd_dom_sf"/>
</dbReference>
<dbReference type="InterPro" id="IPR036955">
    <property type="entry name" value="AP2/ERF_dom_sf"/>
</dbReference>
<accession>A0A8B7MV12</accession>
<dbReference type="InterPro" id="IPR001471">
    <property type="entry name" value="AP2/ERF_dom"/>
</dbReference>
<keyword evidence="11" id="KW-1185">Reference proteome</keyword>
<dbReference type="CDD" id="cd00018">
    <property type="entry name" value="AP2"/>
    <property type="match status" value="1"/>
</dbReference>
<dbReference type="Proteomes" id="UP000228380">
    <property type="component" value="Chromosome 15"/>
</dbReference>
<dbReference type="KEGG" id="pda:103707892"/>
<reference evidence="11" key="1">
    <citation type="journal article" date="2019" name="Nat. Commun.">
        <title>Genome-wide association mapping of date palm fruit traits.</title>
        <authorList>
            <person name="Hazzouri K.M."/>
            <person name="Gros-Balthazard M."/>
            <person name="Flowers J.M."/>
            <person name="Copetti D."/>
            <person name="Lemansour A."/>
            <person name="Lebrun M."/>
            <person name="Masmoudi K."/>
            <person name="Ferrand S."/>
            <person name="Dhar M.I."/>
            <person name="Fresquez Z.A."/>
            <person name="Rosas U."/>
            <person name="Zhang J."/>
            <person name="Talag J."/>
            <person name="Lee S."/>
            <person name="Kudrna D."/>
            <person name="Powell R.F."/>
            <person name="Leitch I.J."/>
            <person name="Krueger R.R."/>
            <person name="Wing R.A."/>
            <person name="Amiri K.M.A."/>
            <person name="Purugganan M.D."/>
        </authorList>
    </citation>
    <scope>NUCLEOTIDE SEQUENCE [LARGE SCALE GENOMIC DNA]</scope>
    <source>
        <strain evidence="11">cv. Khalas</strain>
    </source>
</reference>
<proteinExistence type="inferred from homology"/>
<feature type="region of interest" description="Disordered" evidence="9">
    <location>
        <begin position="159"/>
        <end position="183"/>
    </location>
</feature>
<evidence type="ECO:0000313" key="12">
    <source>
        <dbReference type="RefSeq" id="XP_017698527.1"/>
    </source>
</evidence>
<keyword evidence="7" id="KW-0539">Nucleus</keyword>
<evidence type="ECO:0000256" key="9">
    <source>
        <dbReference type="SAM" id="MobiDB-lite"/>
    </source>
</evidence>
<feature type="compositionally biased region" description="Low complexity" evidence="9">
    <location>
        <begin position="35"/>
        <end position="65"/>
    </location>
</feature>
<organism evidence="11 12">
    <name type="scientific">Phoenix dactylifera</name>
    <name type="common">Date palm</name>
    <dbReference type="NCBI Taxonomy" id="42345"/>
    <lineage>
        <taxon>Eukaryota</taxon>
        <taxon>Viridiplantae</taxon>
        <taxon>Streptophyta</taxon>
        <taxon>Embryophyta</taxon>
        <taxon>Tracheophyta</taxon>
        <taxon>Spermatophyta</taxon>
        <taxon>Magnoliopsida</taxon>
        <taxon>Liliopsida</taxon>
        <taxon>Arecaceae</taxon>
        <taxon>Coryphoideae</taxon>
        <taxon>Phoeniceae</taxon>
        <taxon>Phoenix</taxon>
    </lineage>
</organism>
<dbReference type="PRINTS" id="PR00367">
    <property type="entry name" value="ETHRSPELEMNT"/>
</dbReference>
<keyword evidence="3" id="KW-0805">Transcription regulation</keyword>
<keyword evidence="4" id="KW-0238">DNA-binding</keyword>
<dbReference type="GO" id="GO:0009873">
    <property type="term" value="P:ethylene-activated signaling pathway"/>
    <property type="evidence" value="ECO:0007669"/>
    <property type="project" value="UniProtKB-KW"/>
</dbReference>
<keyword evidence="2" id="KW-0936">Ethylene signaling pathway</keyword>
<dbReference type="FunFam" id="3.30.730.10:FF:000001">
    <property type="entry name" value="Ethylene-responsive transcription factor 2"/>
    <property type="match status" value="1"/>
</dbReference>
<evidence type="ECO:0000256" key="8">
    <source>
        <dbReference type="ARBA" id="ARBA00024343"/>
    </source>
</evidence>
<dbReference type="SUPFAM" id="SSF54171">
    <property type="entry name" value="DNA-binding domain"/>
    <property type="match status" value="1"/>
</dbReference>
<evidence type="ECO:0000256" key="4">
    <source>
        <dbReference type="ARBA" id="ARBA00023125"/>
    </source>
</evidence>
<evidence type="ECO:0000256" key="1">
    <source>
        <dbReference type="ARBA" id="ARBA00004123"/>
    </source>
</evidence>
<reference evidence="12" key="2">
    <citation type="submission" date="2025-08" db="UniProtKB">
        <authorList>
            <consortium name="RefSeq"/>
        </authorList>
    </citation>
    <scope>IDENTIFICATION</scope>
    <source>
        <tissue evidence="12">Young leaves</tissue>
    </source>
</reference>
<comment type="similarity">
    <text evidence="8">Belongs to the AP2/ERF transcription factor family. ERF subfamily.</text>
</comment>
<dbReference type="Pfam" id="PF00847">
    <property type="entry name" value="AP2"/>
    <property type="match status" value="1"/>
</dbReference>
<name>A0A8B7MV12_PHODC</name>
<dbReference type="GO" id="GO:0000976">
    <property type="term" value="F:transcription cis-regulatory region binding"/>
    <property type="evidence" value="ECO:0007669"/>
    <property type="project" value="UniProtKB-ARBA"/>
</dbReference>
<evidence type="ECO:0000256" key="6">
    <source>
        <dbReference type="ARBA" id="ARBA00023163"/>
    </source>
</evidence>
<evidence type="ECO:0000256" key="7">
    <source>
        <dbReference type="ARBA" id="ARBA00023242"/>
    </source>
</evidence>
<feature type="region of interest" description="Disordered" evidence="9">
    <location>
        <begin position="297"/>
        <end position="339"/>
    </location>
</feature>
<evidence type="ECO:0000256" key="5">
    <source>
        <dbReference type="ARBA" id="ARBA00023159"/>
    </source>
</evidence>
<feature type="region of interest" description="Disordered" evidence="9">
    <location>
        <begin position="31"/>
        <end position="82"/>
    </location>
</feature>
<dbReference type="SMART" id="SM00380">
    <property type="entry name" value="AP2"/>
    <property type="match status" value="1"/>
</dbReference>
<feature type="compositionally biased region" description="Low complexity" evidence="9">
    <location>
        <begin position="73"/>
        <end position="82"/>
    </location>
</feature>
<dbReference type="AlphaFoldDB" id="A0A8B7MV12"/>
<dbReference type="PROSITE" id="PS51032">
    <property type="entry name" value="AP2_ERF"/>
    <property type="match status" value="1"/>
</dbReference>
<sequence>MAAAIDLYSSHPVFSSDPFSEELMKALEPFIRGASSSSSSSSSPSPSPSHYSTSTPETHPSFSSSPFPPSSTPSPSLSTSSYPFSALSSTISPYSSPQNPILDCSSPGFLGLDPSDVSPPGPIGLNHLSAAQIQQIQAQFQFQQQQSLLGARRVSRDHAAPSFLGPRPQPMKHAGSPPPPRPAKLYRGVRQRHWGKWVAEIRLPKNRTRLWLGTFDTAEEAALAYDKAAFRLRGDFARLNFPHLRHEIARAAGGPLHSSVDAKLHAICQSLANSPKQIIPPLRPTCTLEPASEAVLDAGRRPSAAKGESGSEDYKSESSSEGGEDYSSGSSPASEVQHLDFTEAPWDELESFVLRKYPSWEIDWDSILA</sequence>
<dbReference type="PANTHER" id="PTHR31657:SF73">
    <property type="entry name" value="OS02G0752800 PROTEIN"/>
    <property type="match status" value="1"/>
</dbReference>
<evidence type="ECO:0000313" key="11">
    <source>
        <dbReference type="Proteomes" id="UP000228380"/>
    </source>
</evidence>